<dbReference type="Proteomes" id="UP000049983">
    <property type="component" value="Unassembled WGS sequence"/>
</dbReference>
<proteinExistence type="predicted"/>
<evidence type="ECO:0000313" key="1">
    <source>
        <dbReference type="EMBL" id="CTQ77273.1"/>
    </source>
</evidence>
<dbReference type="EMBL" id="CXWC01000013">
    <property type="protein sequence ID" value="CTQ77273.1"/>
    <property type="molecule type" value="Genomic_DNA"/>
</dbReference>
<sequence>MIAQFVLTALPLQDLFELTLGVEQEQRDMRHTVAGCKTFALVRADIGDHVVKLPLLEHCQCLAGFCLERSAKRTLGIMYLNDCREAVADPCQVVFMAHAREIVCKDVTGTAQQYGPYSEIARKAQKLASALFSAGLRVQRFVLPVFSIG</sequence>
<gene>
    <name evidence="1" type="ORF">LA5096_05077</name>
</gene>
<keyword evidence="2" id="KW-1185">Reference proteome</keyword>
<evidence type="ECO:0000313" key="2">
    <source>
        <dbReference type="Proteomes" id="UP000049983"/>
    </source>
</evidence>
<protein>
    <submittedName>
        <fullName evidence="1">Uncharacterized protein</fullName>
    </submittedName>
</protein>
<name>A0A0M7AP60_9HYPH</name>
<accession>A0A0M7AP60</accession>
<dbReference type="AlphaFoldDB" id="A0A0M7AP60"/>
<reference evidence="2" key="1">
    <citation type="submission" date="2015-07" db="EMBL/GenBank/DDBJ databases">
        <authorList>
            <person name="Rodrigo-Torres Lidia"/>
            <person name="Arahal R.David."/>
        </authorList>
    </citation>
    <scope>NUCLEOTIDE SEQUENCE [LARGE SCALE GENOMIC DNA]</scope>
    <source>
        <strain evidence="2">CECT 5096</strain>
    </source>
</reference>
<dbReference type="STRING" id="311410.LA5095_03795"/>
<organism evidence="1 2">
    <name type="scientific">Roseibium album</name>
    <dbReference type="NCBI Taxonomy" id="311410"/>
    <lineage>
        <taxon>Bacteria</taxon>
        <taxon>Pseudomonadati</taxon>
        <taxon>Pseudomonadota</taxon>
        <taxon>Alphaproteobacteria</taxon>
        <taxon>Hyphomicrobiales</taxon>
        <taxon>Stappiaceae</taxon>
        <taxon>Roseibium</taxon>
    </lineage>
</organism>